<dbReference type="RefSeq" id="XP_037215934.1">
    <property type="nucleotide sequence ID" value="XM_037366540.1"/>
</dbReference>
<evidence type="ECO:0000313" key="3">
    <source>
        <dbReference type="Proteomes" id="UP000636479"/>
    </source>
</evidence>
<dbReference type="PANTHER" id="PTHR40265">
    <property type="entry name" value="BLL2707 PROTEIN"/>
    <property type="match status" value="1"/>
</dbReference>
<dbReference type="OrthoDB" id="408973at2759"/>
<sequence length="252" mass="28066">MGNYPISGNHSTDGFTANALVIIDDHTYLELLSFTHPADSYPPSSPRHQHKWAARAPGWIDYAFLGNGILDEGPQRISDVINGRWRRETKLYNEEVGGGRTREDGVKLEWVISAPAENHGLLPFFCGDVTDRQLRVPTRPDSNTTHPSGARGVAHIRILVKSDEFQLVADQLSAVIDAKPFERLEGTAKWHLSTLNGLRSPTLVVSIPESGEEEDFLRENTEPNIYEVAFWVGEKGKLGSVLSPFGRIVWVK</sequence>
<dbReference type="EMBL" id="JACAZF010000009">
    <property type="protein sequence ID" value="KAF7294571.1"/>
    <property type="molecule type" value="Genomic_DNA"/>
</dbReference>
<comment type="caution">
    <text evidence="2">The sequence shown here is derived from an EMBL/GenBank/DDBJ whole genome shotgun (WGS) entry which is preliminary data.</text>
</comment>
<dbReference type="InterPro" id="IPR029068">
    <property type="entry name" value="Glyas_Bleomycin-R_OHBP_Dase"/>
</dbReference>
<name>A0A8H6VWK3_9AGAR</name>
<accession>A0A8H6VWK3</accession>
<keyword evidence="3" id="KW-1185">Reference proteome</keyword>
<proteinExistence type="predicted"/>
<dbReference type="PANTHER" id="PTHR40265:SF1">
    <property type="entry name" value="GLYOXALASE-LIKE DOMAIN-CONTAINING PROTEIN"/>
    <property type="match status" value="1"/>
</dbReference>
<evidence type="ECO:0000313" key="2">
    <source>
        <dbReference type="EMBL" id="KAF7294571.1"/>
    </source>
</evidence>
<dbReference type="Pfam" id="PF13468">
    <property type="entry name" value="Glyoxalase_3"/>
    <property type="match status" value="1"/>
</dbReference>
<reference evidence="2" key="1">
    <citation type="submission" date="2020-05" db="EMBL/GenBank/DDBJ databases">
        <title>Mycena genomes resolve the evolution of fungal bioluminescence.</title>
        <authorList>
            <person name="Tsai I.J."/>
        </authorList>
    </citation>
    <scope>NUCLEOTIDE SEQUENCE</scope>
    <source>
        <strain evidence="2">171206Taipei</strain>
    </source>
</reference>
<dbReference type="GeneID" id="59349056"/>
<feature type="domain" description="Glyoxalase-like" evidence="1">
    <location>
        <begin position="8"/>
        <end position="164"/>
    </location>
</feature>
<protein>
    <submittedName>
        <fullName evidence="2">Zn(2)-C6 fungal-type domain-containing protein</fullName>
    </submittedName>
</protein>
<evidence type="ECO:0000259" key="1">
    <source>
        <dbReference type="Pfam" id="PF13468"/>
    </source>
</evidence>
<organism evidence="2 3">
    <name type="scientific">Mycena indigotica</name>
    <dbReference type="NCBI Taxonomy" id="2126181"/>
    <lineage>
        <taxon>Eukaryota</taxon>
        <taxon>Fungi</taxon>
        <taxon>Dikarya</taxon>
        <taxon>Basidiomycota</taxon>
        <taxon>Agaricomycotina</taxon>
        <taxon>Agaricomycetes</taxon>
        <taxon>Agaricomycetidae</taxon>
        <taxon>Agaricales</taxon>
        <taxon>Marasmiineae</taxon>
        <taxon>Mycenaceae</taxon>
        <taxon>Mycena</taxon>
    </lineage>
</organism>
<gene>
    <name evidence="2" type="ORF">MIND_00993600</name>
</gene>
<dbReference type="Proteomes" id="UP000636479">
    <property type="component" value="Unassembled WGS sequence"/>
</dbReference>
<dbReference type="Gene3D" id="3.10.180.10">
    <property type="entry name" value="2,3-Dihydroxybiphenyl 1,2-Dioxygenase, domain 1"/>
    <property type="match status" value="1"/>
</dbReference>
<dbReference type="InterPro" id="IPR025870">
    <property type="entry name" value="Glyoxalase-like_dom"/>
</dbReference>
<dbReference type="AlphaFoldDB" id="A0A8H6VWK3"/>